<dbReference type="GO" id="GO:0000166">
    <property type="term" value="F:nucleotide binding"/>
    <property type="evidence" value="ECO:0007669"/>
    <property type="project" value="InterPro"/>
</dbReference>
<dbReference type="GO" id="GO:0008408">
    <property type="term" value="F:3'-5' exonuclease activity"/>
    <property type="evidence" value="ECO:0007669"/>
    <property type="project" value="InterPro"/>
</dbReference>
<dbReference type="GO" id="GO:0003676">
    <property type="term" value="F:nucleic acid binding"/>
    <property type="evidence" value="ECO:0007669"/>
    <property type="project" value="InterPro"/>
</dbReference>
<keyword evidence="2" id="KW-0378">Hydrolase</keyword>
<evidence type="ECO:0000259" key="1">
    <source>
        <dbReference type="PROSITE" id="PS50967"/>
    </source>
</evidence>
<dbReference type="InterPro" id="IPR036397">
    <property type="entry name" value="RNaseH_sf"/>
</dbReference>
<dbReference type="InterPro" id="IPR044876">
    <property type="entry name" value="HRDC_dom_sf"/>
</dbReference>
<dbReference type="Gene3D" id="1.10.150.80">
    <property type="entry name" value="HRDC domain"/>
    <property type="match status" value="1"/>
</dbReference>
<dbReference type="InterPro" id="IPR002562">
    <property type="entry name" value="3'-5'_exonuclease_dom"/>
</dbReference>
<dbReference type="EMBL" id="VSSQ01024729">
    <property type="protein sequence ID" value="MPM72410.1"/>
    <property type="molecule type" value="Genomic_DNA"/>
</dbReference>
<evidence type="ECO:0000313" key="2">
    <source>
        <dbReference type="EMBL" id="MPM72410.1"/>
    </source>
</evidence>
<dbReference type="InterPro" id="IPR010997">
    <property type="entry name" value="HRDC-like_sf"/>
</dbReference>
<sequence>MLTYTMIDSDAALASLLVSWKETGITSVAMDFEGEFNLHIYGEHLCLIQLFDGSAYYLVDPFKVSKEALQDFLEDKSLEKVMFDCASDSALVRKQYDILMEGLYDIRVLALALGYTGNLSGLVERYIPEYVKPSGVSKKKNQMTNWLLRPLKDEQIQYALSDVEHLFTLRSLLFEEVNKKGLAHDVAHQMQEVGKSKGVDKPGWMKFSSWKYLSKEEKVFLKHFFIARDTLARKYNVPAVRILEKHLLLQMAKDVPATDVDFHIYCSKCSPKRLAELTSALKQAKQDAISELGRA</sequence>
<dbReference type="Pfam" id="PF00570">
    <property type="entry name" value="HRDC"/>
    <property type="match status" value="1"/>
</dbReference>
<dbReference type="InterPro" id="IPR002121">
    <property type="entry name" value="HRDC_dom"/>
</dbReference>
<dbReference type="InterPro" id="IPR051086">
    <property type="entry name" value="RNase_D-like"/>
</dbReference>
<dbReference type="PANTHER" id="PTHR47649">
    <property type="entry name" value="RIBONUCLEASE D"/>
    <property type="match status" value="1"/>
</dbReference>
<proteinExistence type="predicted"/>
<dbReference type="EC" id="3.1.13.5" evidence="2"/>
<dbReference type="SMART" id="SM00474">
    <property type="entry name" value="35EXOc"/>
    <property type="match status" value="1"/>
</dbReference>
<dbReference type="PROSITE" id="PS50967">
    <property type="entry name" value="HRDC"/>
    <property type="match status" value="1"/>
</dbReference>
<dbReference type="AlphaFoldDB" id="A0A645C3Q9"/>
<dbReference type="Gene3D" id="3.30.420.10">
    <property type="entry name" value="Ribonuclease H-like superfamily/Ribonuclease H"/>
    <property type="match status" value="1"/>
</dbReference>
<dbReference type="Pfam" id="PF01612">
    <property type="entry name" value="DNA_pol_A_exo1"/>
    <property type="match status" value="1"/>
</dbReference>
<accession>A0A645C3Q9</accession>
<organism evidence="2">
    <name type="scientific">bioreactor metagenome</name>
    <dbReference type="NCBI Taxonomy" id="1076179"/>
    <lineage>
        <taxon>unclassified sequences</taxon>
        <taxon>metagenomes</taxon>
        <taxon>ecological metagenomes</taxon>
    </lineage>
</organism>
<comment type="caution">
    <text evidence="2">The sequence shown here is derived from an EMBL/GenBank/DDBJ whole genome shotgun (WGS) entry which is preliminary data.</text>
</comment>
<gene>
    <name evidence="2" type="primary">rnd_11</name>
    <name evidence="2" type="ORF">SDC9_119386</name>
</gene>
<name>A0A645C3Q9_9ZZZZ</name>
<dbReference type="InterPro" id="IPR012337">
    <property type="entry name" value="RNaseH-like_sf"/>
</dbReference>
<reference evidence="2" key="1">
    <citation type="submission" date="2019-08" db="EMBL/GenBank/DDBJ databases">
        <authorList>
            <person name="Kucharzyk K."/>
            <person name="Murdoch R.W."/>
            <person name="Higgins S."/>
            <person name="Loffler F."/>
        </authorList>
    </citation>
    <scope>NUCLEOTIDE SEQUENCE</scope>
</reference>
<dbReference type="SUPFAM" id="SSF53098">
    <property type="entry name" value="Ribonuclease H-like"/>
    <property type="match status" value="1"/>
</dbReference>
<dbReference type="GO" id="GO:0033890">
    <property type="term" value="F:ribonuclease D activity"/>
    <property type="evidence" value="ECO:0007669"/>
    <property type="project" value="UniProtKB-EC"/>
</dbReference>
<feature type="domain" description="HRDC" evidence="1">
    <location>
        <begin position="214"/>
        <end position="295"/>
    </location>
</feature>
<protein>
    <submittedName>
        <fullName evidence="2">Ribonuclease D</fullName>
        <ecNumber evidence="2">3.1.13.5</ecNumber>
    </submittedName>
</protein>
<dbReference type="SUPFAM" id="SSF47819">
    <property type="entry name" value="HRDC-like"/>
    <property type="match status" value="1"/>
</dbReference>
<dbReference type="PANTHER" id="PTHR47649:SF1">
    <property type="entry name" value="RIBONUCLEASE D"/>
    <property type="match status" value="1"/>
</dbReference>
<dbReference type="GO" id="GO:0006139">
    <property type="term" value="P:nucleobase-containing compound metabolic process"/>
    <property type="evidence" value="ECO:0007669"/>
    <property type="project" value="InterPro"/>
</dbReference>